<protein>
    <submittedName>
        <fullName evidence="2">Transposase</fullName>
    </submittedName>
</protein>
<name>A0A0N5BK24_STREA</name>
<reference evidence="2" key="1">
    <citation type="submission" date="2017-02" db="UniProtKB">
        <authorList>
            <consortium name="WormBaseParasite"/>
        </authorList>
    </citation>
    <scope>IDENTIFICATION</scope>
</reference>
<accession>A0A0N5BK24</accession>
<dbReference type="WBParaSite" id="SPAL_0000628900.1">
    <property type="protein sequence ID" value="SPAL_0000628900.1"/>
    <property type="gene ID" value="SPAL_0000628900"/>
</dbReference>
<dbReference type="Proteomes" id="UP000046392">
    <property type="component" value="Unplaced"/>
</dbReference>
<organism evidence="1 2">
    <name type="scientific">Strongyloides papillosus</name>
    <name type="common">Intestinal threadworm</name>
    <dbReference type="NCBI Taxonomy" id="174720"/>
    <lineage>
        <taxon>Eukaryota</taxon>
        <taxon>Metazoa</taxon>
        <taxon>Ecdysozoa</taxon>
        <taxon>Nematoda</taxon>
        <taxon>Chromadorea</taxon>
        <taxon>Rhabditida</taxon>
        <taxon>Tylenchina</taxon>
        <taxon>Panagrolaimomorpha</taxon>
        <taxon>Strongyloidoidea</taxon>
        <taxon>Strongyloididae</taxon>
        <taxon>Strongyloides</taxon>
    </lineage>
</organism>
<evidence type="ECO:0000313" key="1">
    <source>
        <dbReference type="Proteomes" id="UP000046392"/>
    </source>
</evidence>
<proteinExistence type="predicted"/>
<evidence type="ECO:0000313" key="2">
    <source>
        <dbReference type="WBParaSite" id="SPAL_0000628900.1"/>
    </source>
</evidence>
<dbReference type="AlphaFoldDB" id="A0A0N5BK24"/>
<sequence>MILFPSYFSELLTEQLENDKETSVLLTAAKKVKRNRDLLNLIIRNIDNVRGRKNIAKSCKAGKILCDSKRSYAESYKHGMWENCKPVIQRNKKSFVLTTEILAIDIPHYHISMSKKSEVIGSEITMNRHKTKTLKIKDMSIGSFNLYKELDCFENGKTVYFDAIKLNYILLGIFAGWKNL</sequence>
<keyword evidence="1" id="KW-1185">Reference proteome</keyword>